<dbReference type="SUPFAM" id="SSF82714">
    <property type="entry name" value="Multidrug efflux transporter AcrB TolC docking domain, DN and DC subdomains"/>
    <property type="match status" value="2"/>
</dbReference>
<dbReference type="STRING" id="1903952.BIT28_06965"/>
<reference evidence="2 3" key="1">
    <citation type="submission" date="2016-09" db="EMBL/GenBank/DDBJ databases">
        <title>Photobacterium proteolyticum sp. nov. a protease producing bacterium isolated from ocean sediments of Laizhou Bay.</title>
        <authorList>
            <person name="Li Y."/>
        </authorList>
    </citation>
    <scope>NUCLEOTIDE SEQUENCE [LARGE SCALE GENOMIC DNA]</scope>
    <source>
        <strain evidence="2 3">13-12</strain>
    </source>
</reference>
<dbReference type="PANTHER" id="PTHR32063:SF33">
    <property type="entry name" value="RND SUPERFAMILY EFFLUX PUMP PERMEASE COMPONENT"/>
    <property type="match status" value="1"/>
</dbReference>
<feature type="transmembrane region" description="Helical" evidence="1">
    <location>
        <begin position="938"/>
        <end position="957"/>
    </location>
</feature>
<dbReference type="InterPro" id="IPR027463">
    <property type="entry name" value="AcrB_DN_DC_subdom"/>
</dbReference>
<comment type="caution">
    <text evidence="2">The sequence shown here is derived from an EMBL/GenBank/DDBJ whole genome shotgun (WGS) entry which is preliminary data.</text>
</comment>
<feature type="transmembrane region" description="Helical" evidence="1">
    <location>
        <begin position="383"/>
        <end position="403"/>
    </location>
</feature>
<sequence length="1012" mass="110979">MNYFLDLLSQRKFASKVLTFVIISIGVLTAYNLPLAEKPRFDLGKGNIITVYPGATAKDVESNVTSKIEKELLSISGIKEFTSKSETGLSNISVVLESNVSDPNAVYQDIRDAISRVSDLPAGVTEAPTLSVKKSYSLDFMVVGISGDVDYKALRDKAKDLELELRRLDGIGEVHTIDLRAPEFIIQLEPISLKRYGLTIDEVSSIIAERNALISGGRLEQLKNNPELMTAAELNSIEAIREMFISFSPNLQLKDITGSIESGFEKGDIYGSINGKKSILFDLRTNESADVISTSKAVKTLLENKQRILGEKYSLGIGSDLSKDIQEKSTIVQNNGLVGLALVLVTLALFLDKRIAFWVAISIPVCIFGTLSLLPAFGQILDVFTMSALILIIGIIVDDAVVVSDKIVALVEEGHDIEHAVSKGVKSVFPAVLASILSTMIAFIPLLFLPGNSGKLMYVIPLTVILALCFSFVDALFFIPAHIKGVLKNNYQVQKKKFINLNAINKLIAFAIKKSKVVLPCTVALFIGLAFVSYKNLSFLFFPTDGAYLIEVSAEADPELALDEIWQQTQQLETMFKDTSEVAYWYGEVSSPNSVWVISLTPPNSRSRSAEQIVADWENKISEIKGLAQVEFDIDGGGPPVGRPVDLRVVGGSDSGREKLANELTAYLKTIEGTSRVRRDLNAPSPQIQADLQHRWLKYYGISATQVGDTIKYAVDGKRVTRIFNGEEEVFFRVALEEDDKSLSELNNIMLRASDNSLVPLQELVRWKFTDSQAKINHFNGERVIRVSSGVDSAITDPVTVFSQVQTQFSDKDYEGASLVATGQIIETQEAQLGFSIAVTIAFIGIAILLILLFDQFTEALIVLSVIPFGISGALFILFLHNQVLSFFSIIGMIALIGIMVNNSLVLIWHLKETTHDSNSSDLLSFVIKGTQSRVRPITLTTITTVAGLIPLAYGLGGYDNYMSPMALVVGWGCVISMIVTLTVVPALYLWIKQVKTQPEYESKNPESIAVS</sequence>
<dbReference type="Gene3D" id="1.20.1640.10">
    <property type="entry name" value="Multidrug efflux transporter AcrB transmembrane domain"/>
    <property type="match status" value="2"/>
</dbReference>
<name>A0A1Q9GET9_9GAMM</name>
<evidence type="ECO:0000256" key="1">
    <source>
        <dbReference type="SAM" id="Phobius"/>
    </source>
</evidence>
<dbReference type="PRINTS" id="PR00702">
    <property type="entry name" value="ACRIFLAVINRP"/>
</dbReference>
<dbReference type="GO" id="GO:0042910">
    <property type="term" value="F:xenobiotic transmembrane transporter activity"/>
    <property type="evidence" value="ECO:0007669"/>
    <property type="project" value="TreeGrafter"/>
</dbReference>
<dbReference type="Gene3D" id="3.30.2090.10">
    <property type="entry name" value="Multidrug efflux transporter AcrB TolC docking domain, DN and DC subdomains"/>
    <property type="match status" value="2"/>
</dbReference>
<feature type="transmembrane region" description="Helical" evidence="1">
    <location>
        <begin position="428"/>
        <end position="450"/>
    </location>
</feature>
<dbReference type="AlphaFoldDB" id="A0A1Q9GET9"/>
<feature type="transmembrane region" description="Helical" evidence="1">
    <location>
        <begin position="969"/>
        <end position="992"/>
    </location>
</feature>
<feature type="transmembrane region" description="Helical" evidence="1">
    <location>
        <begin position="357"/>
        <end position="377"/>
    </location>
</feature>
<dbReference type="OrthoDB" id="5287122at2"/>
<keyword evidence="1" id="KW-1133">Transmembrane helix</keyword>
<feature type="transmembrane region" description="Helical" evidence="1">
    <location>
        <begin position="331"/>
        <end position="350"/>
    </location>
</feature>
<dbReference type="GO" id="GO:0005886">
    <property type="term" value="C:plasma membrane"/>
    <property type="evidence" value="ECO:0007669"/>
    <property type="project" value="TreeGrafter"/>
</dbReference>
<dbReference type="SUPFAM" id="SSF82693">
    <property type="entry name" value="Multidrug efflux transporter AcrB pore domain, PN1, PN2, PC1 and PC2 subdomains"/>
    <property type="match status" value="2"/>
</dbReference>
<dbReference type="Pfam" id="PF00873">
    <property type="entry name" value="ACR_tran"/>
    <property type="match status" value="1"/>
</dbReference>
<keyword evidence="1" id="KW-0472">Membrane</keyword>
<dbReference type="PANTHER" id="PTHR32063">
    <property type="match status" value="1"/>
</dbReference>
<dbReference type="Proteomes" id="UP000186905">
    <property type="component" value="Unassembled WGS sequence"/>
</dbReference>
<keyword evidence="1" id="KW-0812">Transmembrane</keyword>
<protein>
    <submittedName>
        <fullName evidence="2">Export membrane family protein</fullName>
    </submittedName>
</protein>
<dbReference type="Gene3D" id="3.30.70.1440">
    <property type="entry name" value="Multidrug efflux transporter AcrB pore domain"/>
    <property type="match status" value="1"/>
</dbReference>
<feature type="transmembrane region" description="Helical" evidence="1">
    <location>
        <begin position="517"/>
        <end position="534"/>
    </location>
</feature>
<feature type="transmembrane region" description="Helical" evidence="1">
    <location>
        <begin position="833"/>
        <end position="854"/>
    </location>
</feature>
<dbReference type="Gene3D" id="3.30.70.1430">
    <property type="entry name" value="Multidrug efflux transporter AcrB pore domain"/>
    <property type="match status" value="2"/>
</dbReference>
<feature type="transmembrane region" description="Helical" evidence="1">
    <location>
        <begin position="456"/>
        <end position="479"/>
    </location>
</feature>
<evidence type="ECO:0000313" key="3">
    <source>
        <dbReference type="Proteomes" id="UP000186905"/>
    </source>
</evidence>
<gene>
    <name evidence="2" type="ORF">BIT28_06965</name>
</gene>
<feature type="transmembrane region" description="Helical" evidence="1">
    <location>
        <begin position="13"/>
        <end position="33"/>
    </location>
</feature>
<dbReference type="InterPro" id="IPR001036">
    <property type="entry name" value="Acrflvin-R"/>
</dbReference>
<dbReference type="SUPFAM" id="SSF82866">
    <property type="entry name" value="Multidrug efflux transporter AcrB transmembrane domain"/>
    <property type="match status" value="2"/>
</dbReference>
<proteinExistence type="predicted"/>
<dbReference type="RefSeq" id="WP_075766935.1">
    <property type="nucleotide sequence ID" value="NZ_MJIL01000090.1"/>
</dbReference>
<accession>A0A1Q9GET9</accession>
<organism evidence="2 3">
    <name type="scientific">Photobacterium proteolyticum</name>
    <dbReference type="NCBI Taxonomy" id="1903952"/>
    <lineage>
        <taxon>Bacteria</taxon>
        <taxon>Pseudomonadati</taxon>
        <taxon>Pseudomonadota</taxon>
        <taxon>Gammaproteobacteria</taxon>
        <taxon>Vibrionales</taxon>
        <taxon>Vibrionaceae</taxon>
        <taxon>Photobacterium</taxon>
    </lineage>
</organism>
<keyword evidence="3" id="KW-1185">Reference proteome</keyword>
<feature type="transmembrane region" description="Helical" evidence="1">
    <location>
        <begin position="861"/>
        <end position="881"/>
    </location>
</feature>
<feature type="transmembrane region" description="Helical" evidence="1">
    <location>
        <begin position="887"/>
        <end position="911"/>
    </location>
</feature>
<dbReference type="Gene3D" id="3.30.70.1320">
    <property type="entry name" value="Multidrug efflux transporter AcrB pore domain like"/>
    <property type="match status" value="1"/>
</dbReference>
<evidence type="ECO:0000313" key="2">
    <source>
        <dbReference type="EMBL" id="OLQ72918.1"/>
    </source>
</evidence>
<dbReference type="EMBL" id="MJIL01000090">
    <property type="protein sequence ID" value="OLQ72918.1"/>
    <property type="molecule type" value="Genomic_DNA"/>
</dbReference>